<proteinExistence type="predicted"/>
<dbReference type="PANTHER" id="PTHR13887">
    <property type="entry name" value="GLUTATHIONE S-TRANSFERASE KAPPA"/>
    <property type="match status" value="1"/>
</dbReference>
<organism evidence="2 3">
    <name type="scientific">Moelleriella libera RCEF 2490</name>
    <dbReference type="NCBI Taxonomy" id="1081109"/>
    <lineage>
        <taxon>Eukaryota</taxon>
        <taxon>Fungi</taxon>
        <taxon>Dikarya</taxon>
        <taxon>Ascomycota</taxon>
        <taxon>Pezizomycotina</taxon>
        <taxon>Sordariomycetes</taxon>
        <taxon>Hypocreomycetidae</taxon>
        <taxon>Hypocreales</taxon>
        <taxon>Clavicipitaceae</taxon>
        <taxon>Moelleriella</taxon>
    </lineage>
</organism>
<dbReference type="Gene3D" id="3.40.30.10">
    <property type="entry name" value="Glutaredoxin"/>
    <property type="match status" value="1"/>
</dbReference>
<comment type="caution">
    <text evidence="2">The sequence shown here is derived from an EMBL/GenBank/DDBJ whole genome shotgun (WGS) entry which is preliminary data.</text>
</comment>
<dbReference type="OrthoDB" id="1930760at2759"/>
<dbReference type="PANTHER" id="PTHR13887:SF41">
    <property type="entry name" value="THIOREDOXIN SUPERFAMILY PROTEIN"/>
    <property type="match status" value="1"/>
</dbReference>
<evidence type="ECO:0000313" key="3">
    <source>
        <dbReference type="Proteomes" id="UP000078544"/>
    </source>
</evidence>
<keyword evidence="3" id="KW-1185">Reference proteome</keyword>
<feature type="domain" description="DSBA-like thioredoxin" evidence="1">
    <location>
        <begin position="6"/>
        <end position="211"/>
    </location>
</feature>
<name>A0A166NU27_9HYPO</name>
<dbReference type="GO" id="GO:0016491">
    <property type="term" value="F:oxidoreductase activity"/>
    <property type="evidence" value="ECO:0007669"/>
    <property type="project" value="InterPro"/>
</dbReference>
<dbReference type="InterPro" id="IPR001853">
    <property type="entry name" value="DSBA-like_thioredoxin_dom"/>
</dbReference>
<sequence>MAVFNITIISDTVCPFCYLGRARLGRAIDLYRKTVPGGPSSTFNIRWHAYRLDLSPPAESVLVTDVAAKKFGADRLLSKRARMAQLGSQEGFNFTFSGRIGNTRDSHRLIQLGRARGPDMEDRVAMAVMRMFFEHGGDICGWGDLSRAVEQLGISPAETQEWLQGNGGADQVDQEVREAYAKGFKGVPTFIINDKYEVDGAADVSDFLGRLVEAAGERDDVDVPVSSSSICRVEGCAL</sequence>
<evidence type="ECO:0000259" key="1">
    <source>
        <dbReference type="Pfam" id="PF01323"/>
    </source>
</evidence>
<dbReference type="SUPFAM" id="SSF52833">
    <property type="entry name" value="Thioredoxin-like"/>
    <property type="match status" value="1"/>
</dbReference>
<dbReference type="EMBL" id="AZGY01000015">
    <property type="protein sequence ID" value="KZZ92410.1"/>
    <property type="molecule type" value="Genomic_DNA"/>
</dbReference>
<reference evidence="2 3" key="1">
    <citation type="journal article" date="2016" name="Genome Biol. Evol.">
        <title>Divergent and convergent evolution of fungal pathogenicity.</title>
        <authorList>
            <person name="Shang Y."/>
            <person name="Xiao G."/>
            <person name="Zheng P."/>
            <person name="Cen K."/>
            <person name="Zhan S."/>
            <person name="Wang C."/>
        </authorList>
    </citation>
    <scope>NUCLEOTIDE SEQUENCE [LARGE SCALE GENOMIC DNA]</scope>
    <source>
        <strain evidence="2 3">RCEF 2490</strain>
    </source>
</reference>
<dbReference type="CDD" id="cd03024">
    <property type="entry name" value="DsbA_FrnE"/>
    <property type="match status" value="1"/>
</dbReference>
<gene>
    <name evidence="2" type="ORF">AAL_06036</name>
</gene>
<dbReference type="InterPro" id="IPR036249">
    <property type="entry name" value="Thioredoxin-like_sf"/>
</dbReference>
<evidence type="ECO:0000313" key="2">
    <source>
        <dbReference type="EMBL" id="KZZ92410.1"/>
    </source>
</evidence>
<dbReference type="AlphaFoldDB" id="A0A166NU27"/>
<dbReference type="Pfam" id="PF01323">
    <property type="entry name" value="DSBA"/>
    <property type="match status" value="1"/>
</dbReference>
<accession>A0A166NU27</accession>
<protein>
    <submittedName>
        <fullName evidence="2">DSBA oxidoreductase</fullName>
    </submittedName>
</protein>
<dbReference type="Proteomes" id="UP000078544">
    <property type="component" value="Unassembled WGS sequence"/>
</dbReference>